<evidence type="ECO:0000313" key="3">
    <source>
        <dbReference type="Proteomes" id="UP001501470"/>
    </source>
</evidence>
<feature type="domain" description="HTH luxR-type" evidence="1">
    <location>
        <begin position="1"/>
        <end position="59"/>
    </location>
</feature>
<sequence>MTERERDVLGLVAGHLTNLEIAGRLSLSVRTVESHVSSLIRKLGVSDRRGLARRADELDLLRPKRRHAWPSPADPFVGRDRETAALHIRLKDHRLVTVTGPGGVGKTRLTTHAVRQVARDRPDGAWFVDLSQVTTPQAAVPAIATAVGVAEQPGQFLDDTLSEALSRADGVLVLDNCEHLLPELETSVARLVGGCPRLTIVATSRAPLRAPYEWVYELPGLSADDAVRLFRSRAEAAGGVVPDDPRVAELCHRLGGMALAIELAAARYPLLGLDGLAAALGDPLRLLGSSEGARQRSLRATIGWSVDLLDDQARAMFAALCVFAAPFTVAAAHAVAGPQHSAAAAAHVLATLADQHLLYVEIGDPTTYHFQEVVRQFAAELLADAAGEVQRRHARWTAAELTSLASSEHDDTWCARFDLLAVEVRAALARPVDGRELGECFAEELVQRGRLEEAQHRFETLAATEATDAHDRIHLLRQGAAAAAARLVGDDALRLLDEAAEAATVAADPGAAADALGWSVIYAAFHPGIMADPPERIDIERRLAEARRLAPTGSAAEATVAAASATCLPHDHPGSAAAGRLAADQAIAAGLPVVASAALDRVCASRLHRGDYAGALAAVRARGVLMDPQALSAATAYAFNDYLLMGCEVSLAAGDLRGAKDYAERLAVLPCYREYVHPALARRLQVDALTGDLTGAAERGERFLVSWERAGSHRASTLAVGAYALALIHGLLGDDHRREVWQNVTEHLLDRPVTSADGPAIGWAPTFDAWLLLHRDQPHEALAHLSADLHDATWSSSPTFLVWRPWYAAAWAEAAALAATPNLERHLASATVATRGNPVAAALVRRAGALARGDHEEVAALAATFEDLGALYQRDRSRQLSQRRQRSRK</sequence>
<keyword evidence="3" id="KW-1185">Reference proteome</keyword>
<dbReference type="InterPro" id="IPR027417">
    <property type="entry name" value="P-loop_NTPase"/>
</dbReference>
<evidence type="ECO:0000313" key="2">
    <source>
        <dbReference type="EMBL" id="GAA1517410.1"/>
    </source>
</evidence>
<reference evidence="3" key="1">
    <citation type="journal article" date="2019" name="Int. J. Syst. Evol. Microbiol.">
        <title>The Global Catalogue of Microorganisms (GCM) 10K type strain sequencing project: providing services to taxonomists for standard genome sequencing and annotation.</title>
        <authorList>
            <consortium name="The Broad Institute Genomics Platform"/>
            <consortium name="The Broad Institute Genome Sequencing Center for Infectious Disease"/>
            <person name="Wu L."/>
            <person name="Ma J."/>
        </authorList>
    </citation>
    <scope>NUCLEOTIDE SEQUENCE [LARGE SCALE GENOMIC DNA]</scope>
    <source>
        <strain evidence="3">JCM 15933</strain>
    </source>
</reference>
<comment type="caution">
    <text evidence="2">The sequence shown here is derived from an EMBL/GenBank/DDBJ whole genome shotgun (WGS) entry which is preliminary data.</text>
</comment>
<dbReference type="Proteomes" id="UP001501470">
    <property type="component" value="Unassembled WGS sequence"/>
</dbReference>
<organism evidence="2 3">
    <name type="scientific">Dactylosporangium maewongense</name>
    <dbReference type="NCBI Taxonomy" id="634393"/>
    <lineage>
        <taxon>Bacteria</taxon>
        <taxon>Bacillati</taxon>
        <taxon>Actinomycetota</taxon>
        <taxon>Actinomycetes</taxon>
        <taxon>Micromonosporales</taxon>
        <taxon>Micromonosporaceae</taxon>
        <taxon>Dactylosporangium</taxon>
    </lineage>
</organism>
<dbReference type="SMART" id="SM00421">
    <property type="entry name" value="HTH_LUXR"/>
    <property type="match status" value="1"/>
</dbReference>
<dbReference type="PROSITE" id="PS50043">
    <property type="entry name" value="HTH_LUXR_2"/>
    <property type="match status" value="1"/>
</dbReference>
<name>A0ABP4LAJ1_9ACTN</name>
<dbReference type="Gene3D" id="3.40.50.300">
    <property type="entry name" value="P-loop containing nucleotide triphosphate hydrolases"/>
    <property type="match status" value="1"/>
</dbReference>
<dbReference type="InterPro" id="IPR000792">
    <property type="entry name" value="Tscrpt_reg_LuxR_C"/>
</dbReference>
<dbReference type="SUPFAM" id="SSF46894">
    <property type="entry name" value="C-terminal effector domain of the bipartite response regulators"/>
    <property type="match status" value="1"/>
</dbReference>
<dbReference type="CDD" id="cd06170">
    <property type="entry name" value="LuxR_C_like"/>
    <property type="match status" value="1"/>
</dbReference>
<gene>
    <name evidence="2" type="ORF">GCM10009827_035450</name>
</gene>
<dbReference type="PRINTS" id="PR00038">
    <property type="entry name" value="HTHLUXR"/>
</dbReference>
<dbReference type="InterPro" id="IPR049945">
    <property type="entry name" value="AAA_22"/>
</dbReference>
<protein>
    <recommendedName>
        <fullName evidence="1">HTH luxR-type domain-containing protein</fullName>
    </recommendedName>
</protein>
<dbReference type="InterPro" id="IPR036388">
    <property type="entry name" value="WH-like_DNA-bd_sf"/>
</dbReference>
<dbReference type="PANTHER" id="PTHR47691">
    <property type="entry name" value="REGULATOR-RELATED"/>
    <property type="match status" value="1"/>
</dbReference>
<dbReference type="Gene3D" id="1.10.10.10">
    <property type="entry name" value="Winged helix-like DNA-binding domain superfamily/Winged helix DNA-binding domain"/>
    <property type="match status" value="1"/>
</dbReference>
<dbReference type="Pfam" id="PF13401">
    <property type="entry name" value="AAA_22"/>
    <property type="match status" value="1"/>
</dbReference>
<dbReference type="PANTHER" id="PTHR47691:SF3">
    <property type="entry name" value="HTH-TYPE TRANSCRIPTIONAL REGULATOR RV0890C-RELATED"/>
    <property type="match status" value="1"/>
</dbReference>
<evidence type="ECO:0000259" key="1">
    <source>
        <dbReference type="PROSITE" id="PS50043"/>
    </source>
</evidence>
<proteinExistence type="predicted"/>
<accession>A0ABP4LAJ1</accession>
<dbReference type="EMBL" id="BAAAQD010000006">
    <property type="protein sequence ID" value="GAA1517410.1"/>
    <property type="molecule type" value="Genomic_DNA"/>
</dbReference>
<dbReference type="Pfam" id="PF00196">
    <property type="entry name" value="GerE"/>
    <property type="match status" value="1"/>
</dbReference>
<dbReference type="InterPro" id="IPR016032">
    <property type="entry name" value="Sig_transdc_resp-reg_C-effctor"/>
</dbReference>
<dbReference type="SUPFAM" id="SSF52540">
    <property type="entry name" value="P-loop containing nucleoside triphosphate hydrolases"/>
    <property type="match status" value="1"/>
</dbReference>